<evidence type="ECO:0000313" key="3">
    <source>
        <dbReference type="Proteomes" id="UP000198615"/>
    </source>
</evidence>
<dbReference type="Gene3D" id="1.10.10.1320">
    <property type="entry name" value="Anti-sigma factor, zinc-finger domain"/>
    <property type="match status" value="1"/>
</dbReference>
<keyword evidence="3" id="KW-1185">Reference proteome</keyword>
<dbReference type="GO" id="GO:0008270">
    <property type="term" value="F:zinc ion binding"/>
    <property type="evidence" value="ECO:0007669"/>
    <property type="project" value="UniProtKB-KW"/>
</dbReference>
<dbReference type="RefSeq" id="WP_093149895.1">
    <property type="nucleotide sequence ID" value="NZ_FNBW01000005.1"/>
</dbReference>
<dbReference type="EMBL" id="FNBW01000005">
    <property type="protein sequence ID" value="SDF65052.1"/>
    <property type="molecule type" value="Genomic_DNA"/>
</dbReference>
<proteinExistence type="predicted"/>
<dbReference type="Proteomes" id="UP000198615">
    <property type="component" value="Unassembled WGS sequence"/>
</dbReference>
<dbReference type="Pfam" id="PF13490">
    <property type="entry name" value="zf-HC2"/>
    <property type="match status" value="1"/>
</dbReference>
<dbReference type="InterPro" id="IPR041916">
    <property type="entry name" value="Anti_sigma_zinc_sf"/>
</dbReference>
<keyword evidence="2" id="KW-0479">Metal-binding</keyword>
<gene>
    <name evidence="2" type="ORF">SAMN05660686_01920</name>
</gene>
<evidence type="ECO:0000259" key="1">
    <source>
        <dbReference type="Pfam" id="PF13490"/>
    </source>
</evidence>
<keyword evidence="2" id="KW-0862">Zinc</keyword>
<dbReference type="AlphaFoldDB" id="A0A8G2BIJ7"/>
<comment type="caution">
    <text evidence="2">The sequence shown here is derived from an EMBL/GenBank/DDBJ whole genome shotgun (WGS) entry which is preliminary data.</text>
</comment>
<keyword evidence="2" id="KW-0863">Zinc-finger</keyword>
<feature type="domain" description="Putative zinc-finger" evidence="1">
    <location>
        <begin position="25"/>
        <end position="58"/>
    </location>
</feature>
<sequence length="108" mass="12134">MITRRKLRWRIQHWLEARLPGLLTCAQFEALVDAYIDGELGPVARATVDFHMRTCPVCLRYVAAYRKVRDMAADTLTRPEAEALDAIPEDLVAAILAARDAEAGRKTP</sequence>
<evidence type="ECO:0000313" key="2">
    <source>
        <dbReference type="EMBL" id="SDF65052.1"/>
    </source>
</evidence>
<dbReference type="OrthoDB" id="7549755at2"/>
<name>A0A8G2BIJ7_9PROT</name>
<protein>
    <submittedName>
        <fullName evidence="2">Zinc-finger</fullName>
    </submittedName>
</protein>
<reference evidence="2 3" key="1">
    <citation type="submission" date="2016-10" db="EMBL/GenBank/DDBJ databases">
        <authorList>
            <person name="Varghese N."/>
            <person name="Submissions S."/>
        </authorList>
    </citation>
    <scope>NUCLEOTIDE SEQUENCE [LARGE SCALE GENOMIC DNA]</scope>
    <source>
        <strain evidence="2 3">DSM 18839</strain>
    </source>
</reference>
<dbReference type="InterPro" id="IPR027383">
    <property type="entry name" value="Znf_put"/>
</dbReference>
<organism evidence="2 3">
    <name type="scientific">Thalassobaculum litoreum DSM 18839</name>
    <dbReference type="NCBI Taxonomy" id="1123362"/>
    <lineage>
        <taxon>Bacteria</taxon>
        <taxon>Pseudomonadati</taxon>
        <taxon>Pseudomonadota</taxon>
        <taxon>Alphaproteobacteria</taxon>
        <taxon>Rhodospirillales</taxon>
        <taxon>Thalassobaculaceae</taxon>
        <taxon>Thalassobaculum</taxon>
    </lineage>
</organism>
<accession>A0A8G2BIJ7</accession>